<evidence type="ECO:0000313" key="5">
    <source>
        <dbReference type="EMBL" id="CAG8702672.1"/>
    </source>
</evidence>
<dbReference type="InterPro" id="IPR017972">
    <property type="entry name" value="Cyt_P450_CS"/>
</dbReference>
<dbReference type="PANTHER" id="PTHR24301">
    <property type="entry name" value="THROMBOXANE-A SYNTHASE"/>
    <property type="match status" value="1"/>
</dbReference>
<evidence type="ECO:0000313" key="6">
    <source>
        <dbReference type="Proteomes" id="UP000789759"/>
    </source>
</evidence>
<dbReference type="InterPro" id="IPR001128">
    <property type="entry name" value="Cyt_P450"/>
</dbReference>
<dbReference type="GO" id="GO:0005506">
    <property type="term" value="F:iron ion binding"/>
    <property type="evidence" value="ECO:0007669"/>
    <property type="project" value="InterPro"/>
</dbReference>
<name>A0A9N9N511_9GLOM</name>
<feature type="binding site" description="axial binding residue" evidence="3">
    <location>
        <position position="498"/>
    </location>
    <ligand>
        <name>heme</name>
        <dbReference type="ChEBI" id="CHEBI:30413"/>
    </ligand>
    <ligandPart>
        <name>Fe</name>
        <dbReference type="ChEBI" id="CHEBI:18248"/>
    </ligandPart>
</feature>
<accession>A0A9N9N511</accession>
<keyword evidence="1 3" id="KW-0479">Metal-binding</keyword>
<keyword evidence="4" id="KW-0503">Monooxygenase</keyword>
<comment type="similarity">
    <text evidence="4">Belongs to the cytochrome P450 family.</text>
</comment>
<dbReference type="Proteomes" id="UP000789759">
    <property type="component" value="Unassembled WGS sequence"/>
</dbReference>
<dbReference type="PANTHER" id="PTHR24301:SF2">
    <property type="entry name" value="THROMBOXANE-A SYNTHASE"/>
    <property type="match status" value="1"/>
</dbReference>
<comment type="cofactor">
    <cofactor evidence="3">
        <name>heme</name>
        <dbReference type="ChEBI" id="CHEBI:30413"/>
    </cofactor>
</comment>
<dbReference type="GO" id="GO:0020037">
    <property type="term" value="F:heme binding"/>
    <property type="evidence" value="ECO:0007669"/>
    <property type="project" value="InterPro"/>
</dbReference>
<evidence type="ECO:0000256" key="1">
    <source>
        <dbReference type="ARBA" id="ARBA00022723"/>
    </source>
</evidence>
<sequence length="551" mass="64135">MRLQIHEILNTLHEISNTTLTLKLHEVSSNITSLTLTNWLTVFLFITLSYTAKYYLSYFTRNNPLPGPLPFPIIGNAYLFRGDLAELFLKLQAKYGPIFEIYFGSKRLIWLGDAKLLKKLNDPSPKSNFPYRAIGPWIDEVKMTSMGMSLNNHMSSWRFNRSMLGRSLLVPSLVHIMEKAFIELEGYWIILSKGNKVMKIDIADWIYKFTSDTLVPTVTKIPTANMLTHYNYLRKNNSNITFEQQQAIEMWNRIRIWQKSIVFFYCFPKFLRHYIPPFTFLNSKYLYNINWLNEYFINIVKLRRKEIENTPKGETLSSDILTSLICSNTHLSTQFGTENDEYGRPMTDEEIMRVTIEAITSSTNPLGSGISFTVYNIAKNPAVQSKVHDEIDRVLGKDMNRPVTYDDIIKLDYLEACIKESLRLTPVVPFIFKASDKEDTVAGLKWKAQQEFFIHIYYIHKSKAHWHDPESFIPERFLGNENIEESSHLPFGGGLRTCPGRHIALTSAAIFLTLILRKYKIELVDNKSFSKSYDLDYRCDKLEVYLRLRSE</sequence>
<keyword evidence="4" id="KW-0560">Oxidoreductase</keyword>
<gene>
    <name evidence="5" type="ORF">CPELLU_LOCUS11909</name>
</gene>
<comment type="caution">
    <text evidence="5">The sequence shown here is derived from an EMBL/GenBank/DDBJ whole genome shotgun (WGS) entry which is preliminary data.</text>
</comment>
<dbReference type="EMBL" id="CAJVQA010010959">
    <property type="protein sequence ID" value="CAG8702672.1"/>
    <property type="molecule type" value="Genomic_DNA"/>
</dbReference>
<organism evidence="5 6">
    <name type="scientific">Cetraspora pellucida</name>
    <dbReference type="NCBI Taxonomy" id="1433469"/>
    <lineage>
        <taxon>Eukaryota</taxon>
        <taxon>Fungi</taxon>
        <taxon>Fungi incertae sedis</taxon>
        <taxon>Mucoromycota</taxon>
        <taxon>Glomeromycotina</taxon>
        <taxon>Glomeromycetes</taxon>
        <taxon>Diversisporales</taxon>
        <taxon>Gigasporaceae</taxon>
        <taxon>Cetraspora</taxon>
    </lineage>
</organism>
<dbReference type="PRINTS" id="PR00385">
    <property type="entry name" value="P450"/>
</dbReference>
<dbReference type="OrthoDB" id="1470350at2759"/>
<reference evidence="5" key="1">
    <citation type="submission" date="2021-06" db="EMBL/GenBank/DDBJ databases">
        <authorList>
            <person name="Kallberg Y."/>
            <person name="Tangrot J."/>
            <person name="Rosling A."/>
        </authorList>
    </citation>
    <scope>NUCLEOTIDE SEQUENCE</scope>
    <source>
        <strain evidence="5">FL966</strain>
    </source>
</reference>
<dbReference type="PROSITE" id="PS00086">
    <property type="entry name" value="CYTOCHROME_P450"/>
    <property type="match status" value="1"/>
</dbReference>
<dbReference type="AlphaFoldDB" id="A0A9N9N511"/>
<evidence type="ECO:0000256" key="4">
    <source>
        <dbReference type="RuleBase" id="RU000461"/>
    </source>
</evidence>
<dbReference type="GO" id="GO:0004497">
    <property type="term" value="F:monooxygenase activity"/>
    <property type="evidence" value="ECO:0007669"/>
    <property type="project" value="UniProtKB-KW"/>
</dbReference>
<protein>
    <submittedName>
        <fullName evidence="5">3339_t:CDS:1</fullName>
    </submittedName>
</protein>
<keyword evidence="6" id="KW-1185">Reference proteome</keyword>
<dbReference type="Pfam" id="PF00067">
    <property type="entry name" value="p450"/>
    <property type="match status" value="1"/>
</dbReference>
<dbReference type="InterPro" id="IPR036396">
    <property type="entry name" value="Cyt_P450_sf"/>
</dbReference>
<evidence type="ECO:0000256" key="2">
    <source>
        <dbReference type="ARBA" id="ARBA00023004"/>
    </source>
</evidence>
<keyword evidence="2 3" id="KW-0408">Iron</keyword>
<proteinExistence type="inferred from homology"/>
<dbReference type="SUPFAM" id="SSF48264">
    <property type="entry name" value="Cytochrome P450"/>
    <property type="match status" value="1"/>
</dbReference>
<keyword evidence="3 4" id="KW-0349">Heme</keyword>
<evidence type="ECO:0000256" key="3">
    <source>
        <dbReference type="PIRSR" id="PIRSR602401-1"/>
    </source>
</evidence>
<dbReference type="PRINTS" id="PR00463">
    <property type="entry name" value="EP450I"/>
</dbReference>
<dbReference type="GO" id="GO:0016705">
    <property type="term" value="F:oxidoreductase activity, acting on paired donors, with incorporation or reduction of molecular oxygen"/>
    <property type="evidence" value="ECO:0007669"/>
    <property type="project" value="InterPro"/>
</dbReference>
<dbReference type="Gene3D" id="1.10.630.10">
    <property type="entry name" value="Cytochrome P450"/>
    <property type="match status" value="1"/>
</dbReference>
<dbReference type="InterPro" id="IPR002401">
    <property type="entry name" value="Cyt_P450_E_grp-I"/>
</dbReference>